<name>A0ABQ2QDX0_9ACTN</name>
<evidence type="ECO:0000259" key="1">
    <source>
        <dbReference type="PROSITE" id="PS51186"/>
    </source>
</evidence>
<sequence>MRKVIGLRRVGPTEFTARLDAVLAVYTAAMRPPEDQVPGRRTIMENHSVQPGFSCVFAEDAAGTPVGLAYGFHGVPGQWWHDVVMRALADRNGEGSARGWLGDAFDLAEVHVHPDHQGRGIGRAMVVAVCGGRPERTAVLSTRDRPTTARHLYHSMGFVDLLTRFVFPGGHERYAILGTVLPLKPMAGRPADT</sequence>
<accession>A0ABQ2QDX0</accession>
<protein>
    <submittedName>
        <fullName evidence="2">Acetyltransferase</fullName>
    </submittedName>
</protein>
<keyword evidence="3" id="KW-1185">Reference proteome</keyword>
<proteinExistence type="predicted"/>
<dbReference type="EMBL" id="BMQJ01000001">
    <property type="protein sequence ID" value="GGP77594.1"/>
    <property type="molecule type" value="Genomic_DNA"/>
</dbReference>
<gene>
    <name evidence="2" type="ORF">GCM10010140_01960</name>
</gene>
<reference evidence="3" key="1">
    <citation type="journal article" date="2019" name="Int. J. Syst. Evol. Microbiol.">
        <title>The Global Catalogue of Microorganisms (GCM) 10K type strain sequencing project: providing services to taxonomists for standard genome sequencing and annotation.</title>
        <authorList>
            <consortium name="The Broad Institute Genomics Platform"/>
            <consortium name="The Broad Institute Genome Sequencing Center for Infectious Disease"/>
            <person name="Wu L."/>
            <person name="Ma J."/>
        </authorList>
    </citation>
    <scope>NUCLEOTIDE SEQUENCE [LARGE SCALE GENOMIC DNA]</scope>
    <source>
        <strain evidence="3">JCM 3115</strain>
    </source>
</reference>
<evidence type="ECO:0000313" key="2">
    <source>
        <dbReference type="EMBL" id="GGP77594.1"/>
    </source>
</evidence>
<feature type="domain" description="N-acetyltransferase" evidence="1">
    <location>
        <begin position="5"/>
        <end position="187"/>
    </location>
</feature>
<dbReference type="InterPro" id="IPR000182">
    <property type="entry name" value="GNAT_dom"/>
</dbReference>
<dbReference type="Proteomes" id="UP000611554">
    <property type="component" value="Unassembled WGS sequence"/>
</dbReference>
<dbReference type="CDD" id="cd04301">
    <property type="entry name" value="NAT_SF"/>
    <property type="match status" value="1"/>
</dbReference>
<dbReference type="Pfam" id="PF13508">
    <property type="entry name" value="Acetyltransf_7"/>
    <property type="match status" value="1"/>
</dbReference>
<evidence type="ECO:0000313" key="3">
    <source>
        <dbReference type="Proteomes" id="UP000611554"/>
    </source>
</evidence>
<organism evidence="2 3">
    <name type="scientific">Streptosporangium pseudovulgare</name>
    <dbReference type="NCBI Taxonomy" id="35765"/>
    <lineage>
        <taxon>Bacteria</taxon>
        <taxon>Bacillati</taxon>
        <taxon>Actinomycetota</taxon>
        <taxon>Actinomycetes</taxon>
        <taxon>Streptosporangiales</taxon>
        <taxon>Streptosporangiaceae</taxon>
        <taxon>Streptosporangium</taxon>
    </lineage>
</organism>
<dbReference type="SUPFAM" id="SSF55729">
    <property type="entry name" value="Acyl-CoA N-acyltransferases (Nat)"/>
    <property type="match status" value="1"/>
</dbReference>
<dbReference type="Gene3D" id="3.40.630.30">
    <property type="match status" value="1"/>
</dbReference>
<dbReference type="InterPro" id="IPR016181">
    <property type="entry name" value="Acyl_CoA_acyltransferase"/>
</dbReference>
<comment type="caution">
    <text evidence="2">The sequence shown here is derived from an EMBL/GenBank/DDBJ whole genome shotgun (WGS) entry which is preliminary data.</text>
</comment>
<dbReference type="PROSITE" id="PS51186">
    <property type="entry name" value="GNAT"/>
    <property type="match status" value="1"/>
</dbReference>